<comment type="caution">
    <text evidence="6">The sequence shown here is derived from an EMBL/GenBank/DDBJ whole genome shotgun (WGS) entry which is preliminary data.</text>
</comment>
<protein>
    <recommendedName>
        <fullName evidence="1 3">Biotin carboxyl carrier protein of acetyl-CoA carboxylase</fullName>
    </recommendedName>
</protein>
<dbReference type="EMBL" id="AZCU01000006">
    <property type="protein sequence ID" value="KRK25778.1"/>
    <property type="molecule type" value="Genomic_DNA"/>
</dbReference>
<dbReference type="InterPro" id="IPR001249">
    <property type="entry name" value="AcCoA_biotinCC"/>
</dbReference>
<dbReference type="InterPro" id="IPR050709">
    <property type="entry name" value="Biotin_Carboxyl_Carrier/Decarb"/>
</dbReference>
<reference evidence="6 7" key="1">
    <citation type="journal article" date="2015" name="Genome Announc.">
        <title>Expanding the biotechnology potential of lactobacilli through comparative genomics of 213 strains and associated genera.</title>
        <authorList>
            <person name="Sun Z."/>
            <person name="Harris H.M."/>
            <person name="McCann A."/>
            <person name="Guo C."/>
            <person name="Argimon S."/>
            <person name="Zhang W."/>
            <person name="Yang X."/>
            <person name="Jeffery I.B."/>
            <person name="Cooney J.C."/>
            <person name="Kagawa T.F."/>
            <person name="Liu W."/>
            <person name="Song Y."/>
            <person name="Salvetti E."/>
            <person name="Wrobel A."/>
            <person name="Rasinkangas P."/>
            <person name="Parkhill J."/>
            <person name="Rea M.C."/>
            <person name="O'Sullivan O."/>
            <person name="Ritari J."/>
            <person name="Douillard F.P."/>
            <person name="Paul Ross R."/>
            <person name="Yang R."/>
            <person name="Briner A.E."/>
            <person name="Felis G.E."/>
            <person name="de Vos W.M."/>
            <person name="Barrangou R."/>
            <person name="Klaenhammer T.R."/>
            <person name="Caufield P.W."/>
            <person name="Cui Y."/>
            <person name="Zhang H."/>
            <person name="O'Toole P.W."/>
        </authorList>
    </citation>
    <scope>NUCLEOTIDE SEQUENCE [LARGE SCALE GENOMIC DNA]</scope>
    <source>
        <strain evidence="6 7">DSM 20314</strain>
    </source>
</reference>
<name>A0A837RCW4_LACPE</name>
<keyword evidence="2 3" id="KW-0092">Biotin</keyword>
<evidence type="ECO:0000256" key="2">
    <source>
        <dbReference type="ARBA" id="ARBA00023267"/>
    </source>
</evidence>
<dbReference type="AlphaFoldDB" id="A0A837RCW4"/>
<feature type="compositionally biased region" description="Pro residues" evidence="4">
    <location>
        <begin position="100"/>
        <end position="112"/>
    </location>
</feature>
<dbReference type="PANTHER" id="PTHR45266:SF3">
    <property type="entry name" value="OXALOACETATE DECARBOXYLASE ALPHA CHAIN"/>
    <property type="match status" value="1"/>
</dbReference>
<feature type="region of interest" description="Disordered" evidence="4">
    <location>
        <begin position="32"/>
        <end position="116"/>
    </location>
</feature>
<keyword evidence="3" id="KW-0444">Lipid biosynthesis</keyword>
<evidence type="ECO:0000256" key="1">
    <source>
        <dbReference type="ARBA" id="ARBA00017562"/>
    </source>
</evidence>
<dbReference type="GO" id="GO:0009317">
    <property type="term" value="C:acetyl-CoA carboxylase complex"/>
    <property type="evidence" value="ECO:0007669"/>
    <property type="project" value="InterPro"/>
</dbReference>
<evidence type="ECO:0000313" key="6">
    <source>
        <dbReference type="EMBL" id="KRK25778.1"/>
    </source>
</evidence>
<dbReference type="GO" id="GO:0006633">
    <property type="term" value="P:fatty acid biosynthetic process"/>
    <property type="evidence" value="ECO:0007669"/>
    <property type="project" value="UniProtKB-UniPathway"/>
</dbReference>
<dbReference type="Proteomes" id="UP000051020">
    <property type="component" value="Unassembled WGS sequence"/>
</dbReference>
<evidence type="ECO:0000256" key="3">
    <source>
        <dbReference type="RuleBase" id="RU364072"/>
    </source>
</evidence>
<evidence type="ECO:0000313" key="7">
    <source>
        <dbReference type="Proteomes" id="UP000051020"/>
    </source>
</evidence>
<dbReference type="PANTHER" id="PTHR45266">
    <property type="entry name" value="OXALOACETATE DECARBOXYLASE ALPHA CHAIN"/>
    <property type="match status" value="1"/>
</dbReference>
<proteinExistence type="predicted"/>
<organism evidence="6 7">
    <name type="scientific">Lactiplantibacillus pentosus DSM 20314</name>
    <dbReference type="NCBI Taxonomy" id="1423791"/>
    <lineage>
        <taxon>Bacteria</taxon>
        <taxon>Bacillati</taxon>
        <taxon>Bacillota</taxon>
        <taxon>Bacilli</taxon>
        <taxon>Lactobacillales</taxon>
        <taxon>Lactobacillaceae</taxon>
        <taxon>Lactiplantibacillus</taxon>
    </lineage>
</organism>
<dbReference type="Gene3D" id="2.40.50.100">
    <property type="match status" value="1"/>
</dbReference>
<dbReference type="InterPro" id="IPR011053">
    <property type="entry name" value="Single_hybrid_motif"/>
</dbReference>
<feature type="compositionally biased region" description="Low complexity" evidence="4">
    <location>
        <begin position="55"/>
        <end position="99"/>
    </location>
</feature>
<dbReference type="Pfam" id="PF00364">
    <property type="entry name" value="Biotin_lipoyl"/>
    <property type="match status" value="1"/>
</dbReference>
<dbReference type="UniPathway" id="UPA00094"/>
<keyword evidence="3" id="KW-0276">Fatty acid metabolism</keyword>
<dbReference type="CDD" id="cd06850">
    <property type="entry name" value="biotinyl_domain"/>
    <property type="match status" value="1"/>
</dbReference>
<dbReference type="GeneID" id="49392746"/>
<evidence type="ECO:0000259" key="5">
    <source>
        <dbReference type="Pfam" id="PF00364"/>
    </source>
</evidence>
<gene>
    <name evidence="6" type="ORF">FD24_GL002921</name>
</gene>
<keyword evidence="3" id="KW-0443">Lipid metabolism</keyword>
<keyword evidence="3" id="KW-0275">Fatty acid biosynthesis</keyword>
<dbReference type="GO" id="GO:0003989">
    <property type="term" value="F:acetyl-CoA carboxylase activity"/>
    <property type="evidence" value="ECO:0007669"/>
    <property type="project" value="InterPro"/>
</dbReference>
<accession>A0A837RCW4</accession>
<comment type="pathway">
    <text evidence="3">Lipid metabolism; fatty acid biosynthesis.</text>
</comment>
<sequence>MELDKIYQLMDKFEQSSLTSFEYRDQDFEIQMGKKGHNSKATTAASEPAPLPNQPVIDPTPVTPTPIANASAASVVEPTPAATVTSTAAATPTSIAPESTPEPEPAPTPEPAPVQVDPKECVTAPVVGIYYPAHSSEEAPYVKLGDHVSVGQQVGLIQAMQMMRPVVAKQAGTVKAFLVKNGEEVNFGQPLIQLIPDTPDDI</sequence>
<dbReference type="PRINTS" id="PR01071">
    <property type="entry name" value="ACOABIOTINCC"/>
</dbReference>
<dbReference type="RefSeq" id="WP_050337796.1">
    <property type="nucleotide sequence ID" value="NZ_AZCU01000006.1"/>
</dbReference>
<comment type="function">
    <text evidence="3">This protein is a component of the acetyl coenzyme A carboxylase complex; first, biotin carboxylase catalyzes the carboxylation of the carrier protein and then the transcarboxylase transfers the carboxyl group to form malonyl-CoA.</text>
</comment>
<evidence type="ECO:0000256" key="4">
    <source>
        <dbReference type="SAM" id="MobiDB-lite"/>
    </source>
</evidence>
<feature type="domain" description="Lipoyl-binding" evidence="5">
    <location>
        <begin position="122"/>
        <end position="194"/>
    </location>
</feature>
<dbReference type="SUPFAM" id="SSF51230">
    <property type="entry name" value="Single hybrid motif"/>
    <property type="match status" value="1"/>
</dbReference>
<dbReference type="InterPro" id="IPR000089">
    <property type="entry name" value="Biotin_lipoyl"/>
</dbReference>